<feature type="domain" description="RNA polymerase sigma-70 region 2" evidence="6">
    <location>
        <begin position="27"/>
        <end position="92"/>
    </location>
</feature>
<dbReference type="SUPFAM" id="SSF88946">
    <property type="entry name" value="Sigma2 domain of RNA polymerase sigma factors"/>
    <property type="match status" value="1"/>
</dbReference>
<keyword evidence="2" id="KW-0805">Transcription regulation</keyword>
<dbReference type="Pfam" id="PF08281">
    <property type="entry name" value="Sigma70_r4_2"/>
    <property type="match status" value="1"/>
</dbReference>
<dbReference type="Gene3D" id="1.10.10.10">
    <property type="entry name" value="Winged helix-like DNA-binding domain superfamily/Winged helix DNA-binding domain"/>
    <property type="match status" value="1"/>
</dbReference>
<dbReference type="InterPro" id="IPR013249">
    <property type="entry name" value="RNA_pol_sigma70_r4_t2"/>
</dbReference>
<dbReference type="OrthoDB" id="759001at2"/>
<dbReference type="CDD" id="cd06171">
    <property type="entry name" value="Sigma70_r4"/>
    <property type="match status" value="1"/>
</dbReference>
<keyword evidence="3" id="KW-0731">Sigma factor</keyword>
<evidence type="ECO:0000259" key="7">
    <source>
        <dbReference type="Pfam" id="PF08281"/>
    </source>
</evidence>
<dbReference type="PANTHER" id="PTHR43133:SF46">
    <property type="entry name" value="RNA POLYMERASE SIGMA-70 FACTOR ECF SUBFAMILY"/>
    <property type="match status" value="1"/>
</dbReference>
<dbReference type="STRING" id="1150368.SAMN02927921_02389"/>
<keyword evidence="5" id="KW-0472">Membrane</keyword>
<dbReference type="RefSeq" id="WP_072317603.1">
    <property type="nucleotide sequence ID" value="NZ_FPJE01000012.1"/>
</dbReference>
<dbReference type="InterPro" id="IPR014284">
    <property type="entry name" value="RNA_pol_sigma-70_dom"/>
</dbReference>
<evidence type="ECO:0000256" key="2">
    <source>
        <dbReference type="ARBA" id="ARBA00023015"/>
    </source>
</evidence>
<dbReference type="InterPro" id="IPR013325">
    <property type="entry name" value="RNA_pol_sigma_r2"/>
</dbReference>
<dbReference type="InterPro" id="IPR036388">
    <property type="entry name" value="WH-like_DNA-bd_sf"/>
</dbReference>
<dbReference type="SUPFAM" id="SSF88659">
    <property type="entry name" value="Sigma3 and sigma4 domains of RNA polymerase sigma factors"/>
    <property type="match status" value="1"/>
</dbReference>
<feature type="transmembrane region" description="Helical" evidence="5">
    <location>
        <begin position="179"/>
        <end position="197"/>
    </location>
</feature>
<comment type="similarity">
    <text evidence="1">Belongs to the sigma-70 factor family. ECF subfamily.</text>
</comment>
<evidence type="ECO:0000256" key="3">
    <source>
        <dbReference type="ARBA" id="ARBA00023082"/>
    </source>
</evidence>
<gene>
    <name evidence="8" type="ORF">SAMN02927921_02389</name>
</gene>
<dbReference type="Pfam" id="PF04542">
    <property type="entry name" value="Sigma70_r2"/>
    <property type="match status" value="1"/>
</dbReference>
<dbReference type="InterPro" id="IPR013324">
    <property type="entry name" value="RNA_pol_sigma_r3/r4-like"/>
</dbReference>
<feature type="domain" description="RNA polymerase sigma factor 70 region 4 type 2" evidence="7">
    <location>
        <begin position="128"/>
        <end position="175"/>
    </location>
</feature>
<evidence type="ECO:0000313" key="9">
    <source>
        <dbReference type="Proteomes" id="UP000182248"/>
    </source>
</evidence>
<evidence type="ECO:0000259" key="6">
    <source>
        <dbReference type="Pfam" id="PF04542"/>
    </source>
</evidence>
<organism evidence="8 9">
    <name type="scientific">Sinomicrobium oceani</name>
    <dbReference type="NCBI Taxonomy" id="1150368"/>
    <lineage>
        <taxon>Bacteria</taxon>
        <taxon>Pseudomonadati</taxon>
        <taxon>Bacteroidota</taxon>
        <taxon>Flavobacteriia</taxon>
        <taxon>Flavobacteriales</taxon>
        <taxon>Flavobacteriaceae</taxon>
        <taxon>Sinomicrobium</taxon>
    </lineage>
</organism>
<dbReference type="InterPro" id="IPR007627">
    <property type="entry name" value="RNA_pol_sigma70_r2"/>
</dbReference>
<keyword evidence="5" id="KW-0812">Transmembrane</keyword>
<dbReference type="AlphaFoldDB" id="A0A1K1QCF7"/>
<protein>
    <submittedName>
        <fullName evidence="8">RNA polymerase sigma-70 factor, ECF subfamily</fullName>
    </submittedName>
</protein>
<dbReference type="GO" id="GO:0016987">
    <property type="term" value="F:sigma factor activity"/>
    <property type="evidence" value="ECO:0007669"/>
    <property type="project" value="UniProtKB-KW"/>
</dbReference>
<reference evidence="8 9" key="1">
    <citation type="submission" date="2016-11" db="EMBL/GenBank/DDBJ databases">
        <authorList>
            <person name="Jaros S."/>
            <person name="Januszkiewicz K."/>
            <person name="Wedrychowicz H."/>
        </authorList>
    </citation>
    <scope>NUCLEOTIDE SEQUENCE [LARGE SCALE GENOMIC DNA]</scope>
    <source>
        <strain evidence="8 9">CGMCC 1.12145</strain>
    </source>
</reference>
<accession>A0A1K1QCF7</accession>
<dbReference type="Proteomes" id="UP000182248">
    <property type="component" value="Unassembled WGS sequence"/>
</dbReference>
<dbReference type="GO" id="GO:0006352">
    <property type="term" value="P:DNA-templated transcription initiation"/>
    <property type="evidence" value="ECO:0007669"/>
    <property type="project" value="InterPro"/>
</dbReference>
<keyword evidence="5" id="KW-1133">Transmembrane helix</keyword>
<keyword evidence="9" id="KW-1185">Reference proteome</keyword>
<keyword evidence="4" id="KW-0804">Transcription</keyword>
<name>A0A1K1QCF7_9FLAO</name>
<dbReference type="InterPro" id="IPR039425">
    <property type="entry name" value="RNA_pol_sigma-70-like"/>
</dbReference>
<dbReference type="NCBIfam" id="TIGR02937">
    <property type="entry name" value="sigma70-ECF"/>
    <property type="match status" value="1"/>
</dbReference>
<evidence type="ECO:0000256" key="5">
    <source>
        <dbReference type="SAM" id="Phobius"/>
    </source>
</evidence>
<dbReference type="PANTHER" id="PTHR43133">
    <property type="entry name" value="RNA POLYMERASE ECF-TYPE SIGMA FACTO"/>
    <property type="match status" value="1"/>
</dbReference>
<evidence type="ECO:0000313" key="8">
    <source>
        <dbReference type="EMBL" id="SFW56894.1"/>
    </source>
</evidence>
<dbReference type="Gene3D" id="1.10.1740.10">
    <property type="match status" value="1"/>
</dbReference>
<evidence type="ECO:0000256" key="4">
    <source>
        <dbReference type="ARBA" id="ARBA00023163"/>
    </source>
</evidence>
<evidence type="ECO:0000256" key="1">
    <source>
        <dbReference type="ARBA" id="ARBA00010641"/>
    </source>
</evidence>
<dbReference type="InterPro" id="IPR014327">
    <property type="entry name" value="RNA_pol_sigma70_bacteroid"/>
</dbReference>
<proteinExistence type="inferred from homology"/>
<dbReference type="GO" id="GO:0003677">
    <property type="term" value="F:DNA binding"/>
    <property type="evidence" value="ECO:0007669"/>
    <property type="project" value="InterPro"/>
</dbReference>
<sequence>MHAKENNREVALVKELTKHSEAAFRRLFEMYSHEVFAYGKSILRYDVYAEEMVQDVFLKIWLNRATLNPELSFRSYIFTITRNLAINFLHRAANDHKLRREIFYGRQEVYNQGENRMDDAYYKKIELLAIAKLPPKRRRIFELSRKEGKSYEEISNELGISVSTVKNQMSSALETIRNFLFSHGDVTFIIVFLLFGLS</sequence>
<dbReference type="NCBIfam" id="TIGR02985">
    <property type="entry name" value="Sig70_bacteroi1"/>
    <property type="match status" value="1"/>
</dbReference>
<dbReference type="EMBL" id="FPJE01000012">
    <property type="protein sequence ID" value="SFW56894.1"/>
    <property type="molecule type" value="Genomic_DNA"/>
</dbReference>